<dbReference type="GO" id="GO:0003824">
    <property type="term" value="F:catalytic activity"/>
    <property type="evidence" value="ECO:0007669"/>
    <property type="project" value="InterPro"/>
</dbReference>
<dbReference type="EMBL" id="CAADFF010000006">
    <property type="protein sequence ID" value="VFJ87410.1"/>
    <property type="molecule type" value="Genomic_DNA"/>
</dbReference>
<dbReference type="GO" id="GO:0006635">
    <property type="term" value="P:fatty acid beta-oxidation"/>
    <property type="evidence" value="ECO:0007669"/>
    <property type="project" value="TreeGrafter"/>
</dbReference>
<sequence length="265" mass="29113">MGLRTRTEVTEIMLKKIDHGPIREIQLDQPPVNALRAPSINALRHAIDDARSEGAEALMLTGIPGYFSVGLDIAYQMKQDQQAANQVFHEIFTLMRSIGTSRLPMVAAMEGHAVGGGAIMAILCDYRVMAEGKHKIGLPEVHAGLPIPPVTFHLASRLVGPRIAERLCVEGRLVAPIEAERIGLVDEVVPQQNVKEVALSWCQRMVKLPARAMRLTRAASRTEVATLLATFGWEELDELAAGWSGEETQKALRAALENMKKRKNT</sequence>
<organism evidence="3">
    <name type="scientific">Candidatus Kentrum sp. LFY</name>
    <dbReference type="NCBI Taxonomy" id="2126342"/>
    <lineage>
        <taxon>Bacteria</taxon>
        <taxon>Pseudomonadati</taxon>
        <taxon>Pseudomonadota</taxon>
        <taxon>Gammaproteobacteria</taxon>
        <taxon>Candidatus Kentrum</taxon>
    </lineage>
</organism>
<reference evidence="3" key="1">
    <citation type="submission" date="2019-02" db="EMBL/GenBank/DDBJ databases">
        <authorList>
            <person name="Gruber-Vodicka R. H."/>
            <person name="Seah K. B. B."/>
        </authorList>
    </citation>
    <scope>NUCLEOTIDE SEQUENCE</scope>
    <source>
        <strain evidence="3">BECK_M7</strain>
    </source>
</reference>
<dbReference type="PANTHER" id="PTHR11941:SF54">
    <property type="entry name" value="ENOYL-COA HYDRATASE, MITOCHONDRIAL"/>
    <property type="match status" value="1"/>
</dbReference>
<protein>
    <submittedName>
        <fullName evidence="3">Enoyl-CoA hydratase/carnithine racemase</fullName>
    </submittedName>
</protein>
<dbReference type="CDD" id="cd06558">
    <property type="entry name" value="crotonase-like"/>
    <property type="match status" value="1"/>
</dbReference>
<gene>
    <name evidence="3" type="ORF">BECKLFY1418B_GA0070995_100649</name>
</gene>
<dbReference type="PROSITE" id="PS00166">
    <property type="entry name" value="ENOYL_COA_HYDRATASE"/>
    <property type="match status" value="1"/>
</dbReference>
<evidence type="ECO:0000256" key="1">
    <source>
        <dbReference type="ARBA" id="ARBA00005254"/>
    </source>
</evidence>
<name>A0A450U6T6_9GAMM</name>
<dbReference type="InterPro" id="IPR001753">
    <property type="entry name" value="Enoyl-CoA_hydra/iso"/>
</dbReference>
<dbReference type="Pfam" id="PF00378">
    <property type="entry name" value="ECH_1"/>
    <property type="match status" value="1"/>
</dbReference>
<comment type="similarity">
    <text evidence="1 2">Belongs to the enoyl-CoA hydratase/isomerase family.</text>
</comment>
<dbReference type="InterPro" id="IPR029045">
    <property type="entry name" value="ClpP/crotonase-like_dom_sf"/>
</dbReference>
<accession>A0A450U6T6</accession>
<evidence type="ECO:0000256" key="2">
    <source>
        <dbReference type="RuleBase" id="RU003707"/>
    </source>
</evidence>
<proteinExistence type="inferred from homology"/>
<evidence type="ECO:0000313" key="3">
    <source>
        <dbReference type="EMBL" id="VFJ87410.1"/>
    </source>
</evidence>
<dbReference type="SUPFAM" id="SSF52096">
    <property type="entry name" value="ClpP/crotonase"/>
    <property type="match status" value="1"/>
</dbReference>
<dbReference type="PANTHER" id="PTHR11941">
    <property type="entry name" value="ENOYL-COA HYDRATASE-RELATED"/>
    <property type="match status" value="1"/>
</dbReference>
<dbReference type="AlphaFoldDB" id="A0A450U6T6"/>
<dbReference type="Gene3D" id="3.90.226.10">
    <property type="entry name" value="2-enoyl-CoA Hydratase, Chain A, domain 1"/>
    <property type="match status" value="1"/>
</dbReference>
<dbReference type="InterPro" id="IPR018376">
    <property type="entry name" value="Enoyl-CoA_hyd/isom_CS"/>
</dbReference>